<feature type="transmembrane region" description="Helical" evidence="7">
    <location>
        <begin position="31"/>
        <end position="50"/>
    </location>
</feature>
<keyword evidence="9" id="KW-1185">Reference proteome</keyword>
<dbReference type="InterPro" id="IPR014548">
    <property type="entry name" value="Ac_Trasf"/>
</dbReference>
<sequence>MNKHWSQIKEAGGLIGLKFTLWSYRILGRQITYLIMYFVMVYYFLIFSNARKASFDYIRHIKPNISKFNLWLYSFRHFLSFGRMLIDKFAVWNKRITSEDLIFSKSSKENLEQAINRKKGGIIFTAHLGNLEVARALSKYNLDIKISALVFSKNAQKLNKLLTKVNPEFQIGMISLQQPMPDLAIQLHDKIEAGEFIVIAGDRTSVTKHERNLEVNFLGDNAPVPEGAFVLASLLKCPCYFMICPKNDKNKFDFIFENFALEGIVFERENRKEQLIKYAQEYANRLSHFCNIYPLEWFNFFDFWNKEKKSV</sequence>
<dbReference type="AlphaFoldDB" id="A0A1J0KRI4"/>
<evidence type="ECO:0000256" key="6">
    <source>
        <dbReference type="ARBA" id="ARBA00023315"/>
    </source>
</evidence>
<dbReference type="PANTHER" id="PTHR30606:SF9">
    <property type="entry name" value="LIPID A BIOSYNTHESIS LAUROYLTRANSFERASE"/>
    <property type="match status" value="1"/>
</dbReference>
<dbReference type="Proteomes" id="UP000182521">
    <property type="component" value="Chromosome"/>
</dbReference>
<evidence type="ECO:0000256" key="1">
    <source>
        <dbReference type="ARBA" id="ARBA00004533"/>
    </source>
</evidence>
<reference evidence="9" key="1">
    <citation type="submission" date="2014-10" db="EMBL/GenBank/DDBJ databases">
        <authorList>
            <person name="Kuske C.R."/>
            <person name="Challacombe J.F."/>
            <person name="Daligault H.E."/>
            <person name="Davenport K.W."/>
            <person name="Johnson S.L."/>
            <person name="Siddaramappa S."/>
            <person name="Petersen J.M."/>
        </authorList>
    </citation>
    <scope>NUCLEOTIDE SEQUENCE [LARGE SCALE GENOMIC DNA]</scope>
    <source>
        <strain evidence="9">CA97-1460</strain>
    </source>
</reference>
<gene>
    <name evidence="8" type="ORF">KX01_1346</name>
</gene>
<keyword evidence="5 7" id="KW-0472">Membrane</keyword>
<keyword evidence="4 8" id="KW-0808">Transferase</keyword>
<comment type="subcellular location">
    <subcellularLocation>
        <location evidence="1">Cell inner membrane</location>
    </subcellularLocation>
</comment>
<keyword evidence="3" id="KW-0997">Cell inner membrane</keyword>
<dbReference type="GO" id="GO:0009247">
    <property type="term" value="P:glycolipid biosynthetic process"/>
    <property type="evidence" value="ECO:0007669"/>
    <property type="project" value="UniProtKB-ARBA"/>
</dbReference>
<evidence type="ECO:0000256" key="5">
    <source>
        <dbReference type="ARBA" id="ARBA00023136"/>
    </source>
</evidence>
<keyword evidence="2" id="KW-1003">Cell membrane</keyword>
<keyword evidence="7" id="KW-1133">Transmembrane helix</keyword>
<dbReference type="PIRSF" id="PIRSF028561">
    <property type="entry name" value="Ac_Trasf"/>
    <property type="match status" value="1"/>
</dbReference>
<dbReference type="KEGG" id="frc:KX01_1346"/>
<dbReference type="RefSeq" id="WP_232223321.1">
    <property type="nucleotide sequence ID" value="NZ_CP009654.1"/>
</dbReference>
<evidence type="ECO:0000313" key="9">
    <source>
        <dbReference type="Proteomes" id="UP000182521"/>
    </source>
</evidence>
<organism evidence="8 9">
    <name type="scientific">Francisella frigiditurris</name>
    <dbReference type="NCBI Taxonomy" id="1542390"/>
    <lineage>
        <taxon>Bacteria</taxon>
        <taxon>Pseudomonadati</taxon>
        <taxon>Pseudomonadota</taxon>
        <taxon>Gammaproteobacteria</taxon>
        <taxon>Thiotrichales</taxon>
        <taxon>Francisellaceae</taxon>
        <taxon>Francisella</taxon>
    </lineage>
</organism>
<accession>A0A1J0KRI4</accession>
<evidence type="ECO:0000256" key="3">
    <source>
        <dbReference type="ARBA" id="ARBA00022519"/>
    </source>
</evidence>
<evidence type="ECO:0000256" key="7">
    <source>
        <dbReference type="SAM" id="Phobius"/>
    </source>
</evidence>
<keyword evidence="6 8" id="KW-0012">Acyltransferase</keyword>
<dbReference type="EMBL" id="CP009654">
    <property type="protein sequence ID" value="APC96319.1"/>
    <property type="molecule type" value="Genomic_DNA"/>
</dbReference>
<evidence type="ECO:0000256" key="2">
    <source>
        <dbReference type="ARBA" id="ARBA00022475"/>
    </source>
</evidence>
<dbReference type="GO" id="GO:0005886">
    <property type="term" value="C:plasma membrane"/>
    <property type="evidence" value="ECO:0007669"/>
    <property type="project" value="UniProtKB-SubCell"/>
</dbReference>
<protein>
    <submittedName>
        <fullName evidence="8">Bacterial lipid A biosynthesis acyltransferase family protein</fullName>
    </submittedName>
</protein>
<dbReference type="PANTHER" id="PTHR30606">
    <property type="entry name" value="LIPID A BIOSYNTHESIS LAUROYL ACYLTRANSFERASE"/>
    <property type="match status" value="1"/>
</dbReference>
<name>A0A1J0KRI4_9GAMM</name>
<dbReference type="Pfam" id="PF03279">
    <property type="entry name" value="Lip_A_acyltrans"/>
    <property type="match status" value="1"/>
</dbReference>
<evidence type="ECO:0000256" key="4">
    <source>
        <dbReference type="ARBA" id="ARBA00022679"/>
    </source>
</evidence>
<dbReference type="CDD" id="cd07984">
    <property type="entry name" value="LPLAT_LABLAT-like"/>
    <property type="match status" value="1"/>
</dbReference>
<proteinExistence type="predicted"/>
<evidence type="ECO:0000313" key="8">
    <source>
        <dbReference type="EMBL" id="APC96319.1"/>
    </source>
</evidence>
<dbReference type="GO" id="GO:0016746">
    <property type="term" value="F:acyltransferase activity"/>
    <property type="evidence" value="ECO:0007669"/>
    <property type="project" value="UniProtKB-KW"/>
</dbReference>
<dbReference type="InterPro" id="IPR004960">
    <property type="entry name" value="LipA_acyltrans"/>
</dbReference>
<dbReference type="STRING" id="1542390.KX01_1346"/>
<keyword evidence="7" id="KW-0812">Transmembrane</keyword>